<dbReference type="RefSeq" id="XP_025428441.1">
    <property type="nucleotide sequence ID" value="XM_025578295.1"/>
</dbReference>
<dbReference type="Proteomes" id="UP000248349">
    <property type="component" value="Unassembled WGS sequence"/>
</dbReference>
<dbReference type="PANTHER" id="PTHR47256">
    <property type="entry name" value="ZN(II)2CYS6 TRANSCRIPTION FACTOR (EUROFUNG)-RELATED"/>
    <property type="match status" value="1"/>
</dbReference>
<evidence type="ECO:0000313" key="7">
    <source>
        <dbReference type="EMBL" id="PYH42459.1"/>
    </source>
</evidence>
<evidence type="ECO:0000256" key="4">
    <source>
        <dbReference type="ARBA" id="ARBA00023242"/>
    </source>
</evidence>
<dbReference type="InterPro" id="IPR001138">
    <property type="entry name" value="Zn2Cys6_DnaBD"/>
</dbReference>
<evidence type="ECO:0000256" key="5">
    <source>
        <dbReference type="SAM" id="MobiDB-lite"/>
    </source>
</evidence>
<dbReference type="GO" id="GO:0000981">
    <property type="term" value="F:DNA-binding transcription factor activity, RNA polymerase II-specific"/>
    <property type="evidence" value="ECO:0007669"/>
    <property type="project" value="InterPro"/>
</dbReference>
<evidence type="ECO:0000313" key="8">
    <source>
        <dbReference type="Proteomes" id="UP000248349"/>
    </source>
</evidence>
<dbReference type="PANTHER" id="PTHR47256:SF9">
    <property type="entry name" value="ZN(II)2CYS6 TRANSCRIPTION FACTOR (EUROFUNG)"/>
    <property type="match status" value="1"/>
</dbReference>
<keyword evidence="8" id="KW-1185">Reference proteome</keyword>
<dbReference type="SMART" id="SM00066">
    <property type="entry name" value="GAL4"/>
    <property type="match status" value="1"/>
</dbReference>
<feature type="domain" description="Zn(2)-C6 fungal-type" evidence="6">
    <location>
        <begin position="47"/>
        <end position="79"/>
    </location>
</feature>
<dbReference type="GO" id="GO:0009893">
    <property type="term" value="P:positive regulation of metabolic process"/>
    <property type="evidence" value="ECO:0007669"/>
    <property type="project" value="UniProtKB-ARBA"/>
</dbReference>
<evidence type="ECO:0000256" key="1">
    <source>
        <dbReference type="ARBA" id="ARBA00023015"/>
    </source>
</evidence>
<dbReference type="OrthoDB" id="4496276at2759"/>
<evidence type="ECO:0000256" key="2">
    <source>
        <dbReference type="ARBA" id="ARBA00023125"/>
    </source>
</evidence>
<dbReference type="Gene3D" id="4.10.240.10">
    <property type="entry name" value="Zn(2)-C6 fungal-type DNA-binding domain"/>
    <property type="match status" value="1"/>
</dbReference>
<dbReference type="STRING" id="1450539.A0A318Z5S7"/>
<evidence type="ECO:0000259" key="6">
    <source>
        <dbReference type="PROSITE" id="PS50048"/>
    </source>
</evidence>
<dbReference type="PROSITE" id="PS00463">
    <property type="entry name" value="ZN2_CY6_FUNGAL_1"/>
    <property type="match status" value="1"/>
</dbReference>
<dbReference type="SUPFAM" id="SSF57701">
    <property type="entry name" value="Zn2/Cys6 DNA-binding domain"/>
    <property type="match status" value="1"/>
</dbReference>
<accession>A0A318Z5S7</accession>
<proteinExistence type="predicted"/>
<dbReference type="GeneID" id="37079524"/>
<keyword evidence="1" id="KW-0805">Transcription regulation</keyword>
<name>A0A318Z5S7_9EURO</name>
<organism evidence="7 8">
    <name type="scientific">Aspergillus saccharolyticus JOP 1030-1</name>
    <dbReference type="NCBI Taxonomy" id="1450539"/>
    <lineage>
        <taxon>Eukaryota</taxon>
        <taxon>Fungi</taxon>
        <taxon>Dikarya</taxon>
        <taxon>Ascomycota</taxon>
        <taxon>Pezizomycotina</taxon>
        <taxon>Eurotiomycetes</taxon>
        <taxon>Eurotiomycetidae</taxon>
        <taxon>Eurotiales</taxon>
        <taxon>Aspergillaceae</taxon>
        <taxon>Aspergillus</taxon>
        <taxon>Aspergillus subgen. Circumdati</taxon>
    </lineage>
</organism>
<dbReference type="InterPro" id="IPR053187">
    <property type="entry name" value="Notoamide_regulator"/>
</dbReference>
<sequence>MAQQGSDFTYTYRPIAPKSTQRNKREAPDPPEPQGPKKDKIKRSSTSCVVCKQKRVRCNWEQVGIPCTHCQLQRQNCIVDKFSDRRRKETAEYISAQASYYRGYLEQVIRVFGADDEAIVQAAIEIIQAKLPDEETRARLDALVPPDEQQPSLLPEEEVLHAILQAGKVKGENVAVGSGKLGLDSIPEQT</sequence>
<protein>
    <recommendedName>
        <fullName evidence="6">Zn(2)-C6 fungal-type domain-containing protein</fullName>
    </recommendedName>
</protein>
<dbReference type="InterPro" id="IPR036864">
    <property type="entry name" value="Zn2-C6_fun-type_DNA-bd_sf"/>
</dbReference>
<dbReference type="CDD" id="cd00067">
    <property type="entry name" value="GAL4"/>
    <property type="match status" value="1"/>
</dbReference>
<dbReference type="AlphaFoldDB" id="A0A318Z5S7"/>
<feature type="region of interest" description="Disordered" evidence="5">
    <location>
        <begin position="1"/>
        <end position="41"/>
    </location>
</feature>
<dbReference type="GO" id="GO:0003677">
    <property type="term" value="F:DNA binding"/>
    <property type="evidence" value="ECO:0007669"/>
    <property type="project" value="UniProtKB-KW"/>
</dbReference>
<gene>
    <name evidence="7" type="ORF">BP01DRAFT_394141</name>
</gene>
<dbReference type="PROSITE" id="PS50048">
    <property type="entry name" value="ZN2_CY6_FUNGAL_2"/>
    <property type="match status" value="1"/>
</dbReference>
<keyword evidence="4" id="KW-0539">Nucleus</keyword>
<evidence type="ECO:0000256" key="3">
    <source>
        <dbReference type="ARBA" id="ARBA00023163"/>
    </source>
</evidence>
<keyword evidence="2" id="KW-0238">DNA-binding</keyword>
<reference evidence="7 8" key="1">
    <citation type="submission" date="2016-12" db="EMBL/GenBank/DDBJ databases">
        <title>The genomes of Aspergillus section Nigri reveals drivers in fungal speciation.</title>
        <authorList>
            <consortium name="DOE Joint Genome Institute"/>
            <person name="Vesth T.C."/>
            <person name="Nybo J."/>
            <person name="Theobald S."/>
            <person name="Brandl J."/>
            <person name="Frisvad J.C."/>
            <person name="Nielsen K.F."/>
            <person name="Lyhne E.K."/>
            <person name="Kogle M.E."/>
            <person name="Kuo A."/>
            <person name="Riley R."/>
            <person name="Clum A."/>
            <person name="Nolan M."/>
            <person name="Lipzen A."/>
            <person name="Salamov A."/>
            <person name="Henrissat B."/>
            <person name="Wiebenga A."/>
            <person name="De Vries R.P."/>
            <person name="Grigoriev I.V."/>
            <person name="Mortensen U.H."/>
            <person name="Andersen M.R."/>
            <person name="Baker S.E."/>
        </authorList>
    </citation>
    <scope>NUCLEOTIDE SEQUENCE [LARGE SCALE GENOMIC DNA]</scope>
    <source>
        <strain evidence="7 8">JOP 1030-1</strain>
    </source>
</reference>
<keyword evidence="3" id="KW-0804">Transcription</keyword>
<dbReference type="GO" id="GO:0008270">
    <property type="term" value="F:zinc ion binding"/>
    <property type="evidence" value="ECO:0007669"/>
    <property type="project" value="InterPro"/>
</dbReference>
<dbReference type="EMBL" id="KZ821251">
    <property type="protein sequence ID" value="PYH42459.1"/>
    <property type="molecule type" value="Genomic_DNA"/>
</dbReference>
<dbReference type="Pfam" id="PF00172">
    <property type="entry name" value="Zn_clus"/>
    <property type="match status" value="1"/>
</dbReference>